<dbReference type="Proteomes" id="UP001499979">
    <property type="component" value="Unassembled WGS sequence"/>
</dbReference>
<feature type="transmembrane region" description="Helical" evidence="7">
    <location>
        <begin position="41"/>
        <end position="59"/>
    </location>
</feature>
<feature type="transmembrane region" description="Helical" evidence="7">
    <location>
        <begin position="79"/>
        <end position="97"/>
    </location>
</feature>
<dbReference type="RefSeq" id="WP_343909988.1">
    <property type="nucleotide sequence ID" value="NZ_BAAAJE010000026.1"/>
</dbReference>
<reference evidence="9 10" key="1">
    <citation type="journal article" date="2019" name="Int. J. Syst. Evol. Microbiol.">
        <title>The Global Catalogue of Microorganisms (GCM) 10K type strain sequencing project: providing services to taxonomists for standard genome sequencing and annotation.</title>
        <authorList>
            <consortium name="The Broad Institute Genomics Platform"/>
            <consortium name="The Broad Institute Genome Sequencing Center for Infectious Disease"/>
            <person name="Wu L."/>
            <person name="Ma J."/>
        </authorList>
    </citation>
    <scope>NUCLEOTIDE SEQUENCE [LARGE SCALE GENOMIC DNA]</scope>
    <source>
        <strain evidence="9 10">JCM 11813</strain>
    </source>
</reference>
<evidence type="ECO:0000313" key="10">
    <source>
        <dbReference type="Proteomes" id="UP001499979"/>
    </source>
</evidence>
<evidence type="ECO:0000256" key="4">
    <source>
        <dbReference type="ARBA" id="ARBA00022692"/>
    </source>
</evidence>
<feature type="transmembrane region" description="Helical" evidence="7">
    <location>
        <begin position="13"/>
        <end position="32"/>
    </location>
</feature>
<feature type="transmembrane region" description="Helical" evidence="7">
    <location>
        <begin position="104"/>
        <end position="121"/>
    </location>
</feature>
<dbReference type="InterPro" id="IPR002912">
    <property type="entry name" value="ACT_dom"/>
</dbReference>
<dbReference type="EMBL" id="BAAAJE010000026">
    <property type="protein sequence ID" value="GAA1159902.1"/>
    <property type="molecule type" value="Genomic_DNA"/>
</dbReference>
<protein>
    <submittedName>
        <fullName evidence="9">MgtC/SapB family protein</fullName>
    </submittedName>
</protein>
<proteinExistence type="inferred from homology"/>
<keyword evidence="10" id="KW-1185">Reference proteome</keyword>
<feature type="domain" description="ACT" evidence="8">
    <location>
        <begin position="159"/>
        <end position="245"/>
    </location>
</feature>
<evidence type="ECO:0000256" key="6">
    <source>
        <dbReference type="ARBA" id="ARBA00023136"/>
    </source>
</evidence>
<evidence type="ECO:0000259" key="8">
    <source>
        <dbReference type="PROSITE" id="PS51671"/>
    </source>
</evidence>
<evidence type="ECO:0000313" key="9">
    <source>
        <dbReference type="EMBL" id="GAA1159902.1"/>
    </source>
</evidence>
<evidence type="ECO:0000256" key="3">
    <source>
        <dbReference type="ARBA" id="ARBA00022475"/>
    </source>
</evidence>
<dbReference type="PANTHER" id="PTHR33778">
    <property type="entry name" value="PROTEIN MGTC"/>
    <property type="match status" value="1"/>
</dbReference>
<comment type="caution">
    <text evidence="9">The sequence shown here is derived from an EMBL/GenBank/DDBJ whole genome shotgun (WGS) entry which is preliminary data.</text>
</comment>
<keyword evidence="6 7" id="KW-0472">Membrane</keyword>
<dbReference type="InterPro" id="IPR049177">
    <property type="entry name" value="MgtC_SapB_SrpB_YhiD_N"/>
</dbReference>
<keyword evidence="5 7" id="KW-1133">Transmembrane helix</keyword>
<name>A0ABN1UQU2_9ACTN</name>
<evidence type="ECO:0000256" key="1">
    <source>
        <dbReference type="ARBA" id="ARBA00004651"/>
    </source>
</evidence>
<accession>A0ABN1UQU2</accession>
<dbReference type="InterPro" id="IPR003416">
    <property type="entry name" value="MgtC/SapB/SrpB/YhiD_fam"/>
</dbReference>
<evidence type="ECO:0000256" key="7">
    <source>
        <dbReference type="SAM" id="Phobius"/>
    </source>
</evidence>
<gene>
    <name evidence="9" type="ORF">GCM10009606_42510</name>
</gene>
<comment type="similarity">
    <text evidence="2">Belongs to the MgtC/SapB family.</text>
</comment>
<sequence>MSVHEFWEPVGQGWPQVAELGLAFVLSSLVGAEREYRQKSAGLRTHTLVGVGAALFVLVSKYGFSDVLGDNVTLDPSRVAAQIVSGIGFIGGGLIFVRRDAVSGLTTAASIWLTAAIGMAAGAGLPLLAVLATGLFFVAVPGYTAVVRRLPRSPTAPSALHIDYRDGEGVLREILAVCTRLGFAVHHLSSRRRPALGEIDEASPAVVTVRLEVQGRGAVADLAAALTDLDGVLGVEAEDVNVNRE</sequence>
<dbReference type="PRINTS" id="PR01837">
    <property type="entry name" value="MGTCSAPBPROT"/>
</dbReference>
<organism evidence="9 10">
    <name type="scientific">Nocardioides aquiterrae</name>
    <dbReference type="NCBI Taxonomy" id="203799"/>
    <lineage>
        <taxon>Bacteria</taxon>
        <taxon>Bacillati</taxon>
        <taxon>Actinomycetota</taxon>
        <taxon>Actinomycetes</taxon>
        <taxon>Propionibacteriales</taxon>
        <taxon>Nocardioidaceae</taxon>
        <taxon>Nocardioides</taxon>
    </lineage>
</organism>
<keyword evidence="3" id="KW-1003">Cell membrane</keyword>
<dbReference type="Pfam" id="PF02308">
    <property type="entry name" value="MgtC"/>
    <property type="match status" value="1"/>
</dbReference>
<dbReference type="PROSITE" id="PS51671">
    <property type="entry name" value="ACT"/>
    <property type="match status" value="1"/>
</dbReference>
<feature type="transmembrane region" description="Helical" evidence="7">
    <location>
        <begin position="127"/>
        <end position="146"/>
    </location>
</feature>
<dbReference type="PANTHER" id="PTHR33778:SF1">
    <property type="entry name" value="MAGNESIUM TRANSPORTER YHID-RELATED"/>
    <property type="match status" value="1"/>
</dbReference>
<evidence type="ECO:0000256" key="2">
    <source>
        <dbReference type="ARBA" id="ARBA00009298"/>
    </source>
</evidence>
<evidence type="ECO:0000256" key="5">
    <source>
        <dbReference type="ARBA" id="ARBA00022989"/>
    </source>
</evidence>
<comment type="subcellular location">
    <subcellularLocation>
        <location evidence="1">Cell membrane</location>
        <topology evidence="1">Multi-pass membrane protein</topology>
    </subcellularLocation>
</comment>
<keyword evidence="4 7" id="KW-0812">Transmembrane</keyword>